<dbReference type="EMBL" id="GG658170">
    <property type="protein sequence ID" value="EEO30029.1"/>
    <property type="molecule type" value="Genomic_DNA"/>
</dbReference>
<feature type="transmembrane region" description="Helical" evidence="1">
    <location>
        <begin position="12"/>
        <end position="29"/>
    </location>
</feature>
<accession>C3XA03</accession>
<dbReference type="RefSeq" id="WP_005880882.1">
    <property type="nucleotide sequence ID" value="NZ_CP019430.1"/>
</dbReference>
<name>C3XA03_OXAFO</name>
<dbReference type="Gene3D" id="3.40.50.720">
    <property type="entry name" value="NAD(P)-binding Rossmann-like Domain"/>
    <property type="match status" value="1"/>
</dbReference>
<dbReference type="PROSITE" id="PS50017">
    <property type="entry name" value="DEATH_DOMAIN"/>
    <property type="match status" value="1"/>
</dbReference>
<feature type="domain" description="Death" evidence="2">
    <location>
        <begin position="186"/>
        <end position="223"/>
    </location>
</feature>
<keyword evidence="4" id="KW-1185">Reference proteome</keyword>
<keyword evidence="3" id="KW-0808">Transferase</keyword>
<dbReference type="Gene3D" id="3.30.360.30">
    <property type="entry name" value="homospermidine synthase like"/>
    <property type="match status" value="1"/>
</dbReference>
<dbReference type="InterPro" id="IPR032095">
    <property type="entry name" value="Sacchrp_dh-like_C"/>
</dbReference>
<dbReference type="OrthoDB" id="9767495at2"/>
<evidence type="ECO:0000256" key="1">
    <source>
        <dbReference type="SAM" id="Phobius"/>
    </source>
</evidence>
<reference evidence="3 4" key="1">
    <citation type="submission" date="2009-02" db="EMBL/GenBank/DDBJ databases">
        <title>The Genome Sequence of Oxalobacter formigenes OXCC13.</title>
        <authorList>
            <consortium name="The Broad Institute Genome Sequencing Platform"/>
            <person name="Ward D."/>
            <person name="Young S.K."/>
            <person name="Kodira C.D."/>
            <person name="Zeng Q."/>
            <person name="Koehrsen M."/>
            <person name="Alvarado L."/>
            <person name="Berlin A."/>
            <person name="Borenstein D."/>
            <person name="Chen Z."/>
            <person name="Engels R."/>
            <person name="Freedman E."/>
            <person name="Gellesch M."/>
            <person name="Goldberg J."/>
            <person name="Griggs A."/>
            <person name="Gujja S."/>
            <person name="Heiman D."/>
            <person name="Hepburn T."/>
            <person name="Howarth C."/>
            <person name="Jen D."/>
            <person name="Larson L."/>
            <person name="Lewis B."/>
            <person name="Mehta T."/>
            <person name="Park D."/>
            <person name="Pearson M."/>
            <person name="Roberts A."/>
            <person name="Saif S."/>
            <person name="Shea T."/>
            <person name="Shenoy N."/>
            <person name="Sisk P."/>
            <person name="Stolte C."/>
            <person name="Sykes S."/>
            <person name="Walk T."/>
            <person name="White J."/>
            <person name="Yandava C."/>
            <person name="Allison M.J."/>
            <person name="Lander E."/>
            <person name="Nusbaum C."/>
            <person name="Galagan J."/>
            <person name="Birren B."/>
        </authorList>
    </citation>
    <scope>NUCLEOTIDE SEQUENCE [LARGE SCALE GENOMIC DNA]</scope>
    <source>
        <strain evidence="3 4">OXCC13</strain>
    </source>
</reference>
<dbReference type="EC" id="2.5.1.44" evidence="3"/>
<dbReference type="Proteomes" id="UP000005089">
    <property type="component" value="Unassembled WGS sequence"/>
</dbReference>
<dbReference type="Pfam" id="PF16653">
    <property type="entry name" value="Sacchrp_dh_C"/>
    <property type="match status" value="1"/>
</dbReference>
<dbReference type="InterPro" id="IPR005097">
    <property type="entry name" value="Sacchrp_dh_NADP-bd"/>
</dbReference>
<evidence type="ECO:0000313" key="3">
    <source>
        <dbReference type="EMBL" id="EEO30029.1"/>
    </source>
</evidence>
<dbReference type="GeneID" id="77134976"/>
<dbReference type="GO" id="GO:0007165">
    <property type="term" value="P:signal transduction"/>
    <property type="evidence" value="ECO:0007669"/>
    <property type="project" value="InterPro"/>
</dbReference>
<dbReference type="AlphaFoldDB" id="C3XA03"/>
<protein>
    <submittedName>
        <fullName evidence="3">Homospermidine synthase</fullName>
        <ecNumber evidence="3">2.5.1.44</ecNumber>
    </submittedName>
</protein>
<dbReference type="HOGENOM" id="CLU_046538_0_0_4"/>
<dbReference type="eggNOG" id="COG5310">
    <property type="taxonomic scope" value="Bacteria"/>
</dbReference>
<evidence type="ECO:0000259" key="2">
    <source>
        <dbReference type="PROSITE" id="PS50017"/>
    </source>
</evidence>
<proteinExistence type="predicted"/>
<dbReference type="InterPro" id="IPR023181">
    <property type="entry name" value="Homospermid_syn-like_C"/>
</dbReference>
<keyword evidence="1" id="KW-0472">Membrane</keyword>
<dbReference type="GO" id="GO:0047296">
    <property type="term" value="F:homospermidine synthase activity"/>
    <property type="evidence" value="ECO:0007669"/>
    <property type="project" value="UniProtKB-EC"/>
</dbReference>
<keyword evidence="1" id="KW-0812">Transmembrane</keyword>
<gene>
    <name evidence="3" type="primary">hss</name>
    <name evidence="3" type="ORF">OFBG_01057</name>
</gene>
<dbReference type="InterPro" id="IPR000488">
    <property type="entry name" value="Death_dom"/>
</dbReference>
<organism evidence="3 4">
    <name type="scientific">Oxalobacter formigenes OXCC13</name>
    <dbReference type="NCBI Taxonomy" id="556269"/>
    <lineage>
        <taxon>Bacteria</taxon>
        <taxon>Pseudomonadati</taxon>
        <taxon>Pseudomonadota</taxon>
        <taxon>Betaproteobacteria</taxon>
        <taxon>Burkholderiales</taxon>
        <taxon>Oxalobacteraceae</taxon>
        <taxon>Oxalobacter</taxon>
    </lineage>
</organism>
<evidence type="ECO:0000313" key="4">
    <source>
        <dbReference type="Proteomes" id="UP000005089"/>
    </source>
</evidence>
<keyword evidence="1" id="KW-1133">Transmembrane helix</keyword>
<dbReference type="Pfam" id="PF03435">
    <property type="entry name" value="Sacchrp_dh_NADP"/>
    <property type="match status" value="1"/>
</dbReference>
<sequence>MEKKLANFTGNIVFVGFGSIAKGVLPLFLRHLPVTPDRIKVVAADPDHEKIAEKYGIEYREIRLTQENYRSILDPLLKRGDFLVNLSVFVSSLALIGLCREKEALYIDTSIEPWEGGYTDTGSSASERSNYALREEALALGRSIKGGPTAIVCQGANPGLVSGFLKQALLDVARDNGITDRPTTKEEWANLARQLGIKTIHVAERDTQNTSVRKKRNEFVNTWSIDGFIGEGLQPAELGWGTHEKHWPSDAGEHESGCKAAIYLNTPGAGVKVRSWTPLEGAYHGFLITHSESISIADYLTVRENGKIVYRPTVHYAYHPCDDAVLSMHELAGKNWQEQPVKRLMRDEIEEGHDELGVLLMGNEKGVYWLGSHLTIDQARESTPHNNATSLQVAAGVLAGVIWAIDNPDMGVIEPDDIDHERMLEIARPFLGEIVGSYGKWTPLENRNWPFEEDIDKSDPWQFKNIRVAS</sequence>